<proteinExistence type="predicted"/>
<protein>
    <submittedName>
        <fullName evidence="2">Exo-alpha-sialidase</fullName>
    </submittedName>
</protein>
<dbReference type="RefSeq" id="WP_094367120.1">
    <property type="nucleotide sequence ID" value="NZ_NOJY02000031.1"/>
</dbReference>
<dbReference type="OrthoDB" id="1900320at2"/>
<dbReference type="InterPro" id="IPR015943">
    <property type="entry name" value="WD40/YVTN_repeat-like_dom_sf"/>
</dbReference>
<keyword evidence="1" id="KW-0472">Membrane</keyword>
<name>A0A371J0E3_9FIRM</name>
<dbReference type="EMBL" id="NOJY02000031">
    <property type="protein sequence ID" value="RDY26271.1"/>
    <property type="molecule type" value="Genomic_DNA"/>
</dbReference>
<evidence type="ECO:0000313" key="3">
    <source>
        <dbReference type="Proteomes" id="UP000215694"/>
    </source>
</evidence>
<keyword evidence="1" id="KW-0812">Transmembrane</keyword>
<organism evidence="2 3">
    <name type="scientific">Romboutsia weinsteinii</name>
    <dbReference type="NCBI Taxonomy" id="2020949"/>
    <lineage>
        <taxon>Bacteria</taxon>
        <taxon>Bacillati</taxon>
        <taxon>Bacillota</taxon>
        <taxon>Clostridia</taxon>
        <taxon>Peptostreptococcales</taxon>
        <taxon>Peptostreptococcaceae</taxon>
        <taxon>Romboutsia</taxon>
    </lineage>
</organism>
<dbReference type="Gene3D" id="2.130.10.10">
    <property type="entry name" value="YVTN repeat-like/Quinoprotein amine dehydrogenase"/>
    <property type="match status" value="1"/>
</dbReference>
<dbReference type="AlphaFoldDB" id="A0A371J0E3"/>
<reference evidence="2 3" key="1">
    <citation type="journal article" date="2017" name="Genome Announc.">
        <title>Draft Genome Sequence of Romboutsia weinsteinii sp. nov. Strain CCRI-19649(T) Isolated from Surface Water.</title>
        <authorList>
            <person name="Maheux A.F."/>
            <person name="Boudreau D.K."/>
            <person name="Berube E."/>
            <person name="Boissinot M."/>
            <person name="Cantin P."/>
            <person name="Raymond F."/>
            <person name="Corbeil J."/>
            <person name="Omar R.F."/>
            <person name="Bergeron M.G."/>
        </authorList>
    </citation>
    <scope>NUCLEOTIDE SEQUENCE [LARGE SCALE GENOMIC DNA]</scope>
    <source>
        <strain evidence="2 3">CCRI-19649</strain>
    </source>
</reference>
<accession>A0A371J0E3</accession>
<dbReference type="Proteomes" id="UP000215694">
    <property type="component" value="Unassembled WGS sequence"/>
</dbReference>
<gene>
    <name evidence="2" type="ORF">CHL78_014335</name>
</gene>
<sequence>MKSKKRIIISTLIIIGIILISLPLYSAYKENQMKKLVEVTNHMFETYIKKGEQTYASQNMKAKYTPTETVLIAGDSKEFVALVYFELNVDVNGENDYTSAVHTMRIKKINKNDYKIIAEGDEASTKNLKLLNYSNKNNEELDKIKEEVNNEEYEKIEGIGYSANAQEIMLTYDNERNWVKVPISTDYILSNVKEPQYENPEEAPAIIKPILKENTYYISHEKTAFISTNQSDILITISNDKGKSWSEFTLDGAYQGGDLYIGFSSEDVGYFAFTTDVAMGTQYNYIYTTKDGGKTWSEIGNTNEVYHRVVTGIGFLDDKVGFVGFRYESDNNPTVYRTDDAGDTWNKIEVHLPYEYASDYATPLSPKFKDDIGILPVKLRDNDKIINFVSKDKGLTWVYSEDIAK</sequence>
<comment type="caution">
    <text evidence="2">The sequence shown here is derived from an EMBL/GenBank/DDBJ whole genome shotgun (WGS) entry which is preliminary data.</text>
</comment>
<dbReference type="SUPFAM" id="SSF110296">
    <property type="entry name" value="Oligoxyloglucan reducing end-specific cellobiohydrolase"/>
    <property type="match status" value="1"/>
</dbReference>
<evidence type="ECO:0000256" key="1">
    <source>
        <dbReference type="SAM" id="Phobius"/>
    </source>
</evidence>
<feature type="transmembrane region" description="Helical" evidence="1">
    <location>
        <begin position="7"/>
        <end position="28"/>
    </location>
</feature>
<dbReference type="CDD" id="cd15482">
    <property type="entry name" value="Sialidase_non-viral"/>
    <property type="match status" value="1"/>
</dbReference>
<keyword evidence="1" id="KW-1133">Transmembrane helix</keyword>
<evidence type="ECO:0000313" key="2">
    <source>
        <dbReference type="EMBL" id="RDY26271.1"/>
    </source>
</evidence>
<keyword evidence="3" id="KW-1185">Reference proteome</keyword>